<comment type="function">
    <text evidence="5">Could be a nuclease involved in processing of the 5'-end of pre-16S rRNA.</text>
</comment>
<dbReference type="InterPro" id="IPR005227">
    <property type="entry name" value="YqgF"/>
</dbReference>
<dbReference type="HAMAP" id="MF_00651">
    <property type="entry name" value="Nuclease_YqgF"/>
    <property type="match status" value="1"/>
</dbReference>
<dbReference type="EMBL" id="WMBQ01000001">
    <property type="protein sequence ID" value="MTD93755.1"/>
    <property type="molecule type" value="Genomic_DNA"/>
</dbReference>
<evidence type="ECO:0000313" key="8">
    <source>
        <dbReference type="Proteomes" id="UP000440694"/>
    </source>
</evidence>
<comment type="similarity">
    <text evidence="5">Belongs to the YqgF HJR family.</text>
</comment>
<proteinExistence type="inferred from homology"/>
<dbReference type="SUPFAM" id="SSF53098">
    <property type="entry name" value="Ribonuclease H-like"/>
    <property type="match status" value="1"/>
</dbReference>
<dbReference type="GO" id="GO:0004518">
    <property type="term" value="F:nuclease activity"/>
    <property type="evidence" value="ECO:0007669"/>
    <property type="project" value="UniProtKB-KW"/>
</dbReference>
<accession>A0A6I3KE06</accession>
<evidence type="ECO:0000256" key="3">
    <source>
        <dbReference type="ARBA" id="ARBA00022722"/>
    </source>
</evidence>
<keyword evidence="4 5" id="KW-0378">Hydrolase</keyword>
<dbReference type="SMART" id="SM00732">
    <property type="entry name" value="YqgFc"/>
    <property type="match status" value="1"/>
</dbReference>
<dbReference type="CDD" id="cd16964">
    <property type="entry name" value="YqgF"/>
    <property type="match status" value="1"/>
</dbReference>
<dbReference type="PANTHER" id="PTHR33317:SF4">
    <property type="entry name" value="POLYNUCLEOTIDYL TRANSFERASE, RIBONUCLEASE H-LIKE SUPERFAMILY PROTEIN"/>
    <property type="match status" value="1"/>
</dbReference>
<dbReference type="Gene3D" id="3.30.420.140">
    <property type="entry name" value="YqgF/RNase H-like domain"/>
    <property type="match status" value="1"/>
</dbReference>
<dbReference type="NCBIfam" id="TIGR00250">
    <property type="entry name" value="RNAse_H_YqgF"/>
    <property type="match status" value="1"/>
</dbReference>
<keyword evidence="3 5" id="KW-0540">Nuclease</keyword>
<keyword evidence="2 5" id="KW-0690">Ribosome biogenesis</keyword>
<dbReference type="GO" id="GO:0016788">
    <property type="term" value="F:hydrolase activity, acting on ester bonds"/>
    <property type="evidence" value="ECO:0007669"/>
    <property type="project" value="UniProtKB-UniRule"/>
</dbReference>
<dbReference type="GO" id="GO:0005829">
    <property type="term" value="C:cytosol"/>
    <property type="evidence" value="ECO:0007669"/>
    <property type="project" value="TreeGrafter"/>
</dbReference>
<evidence type="ECO:0000256" key="1">
    <source>
        <dbReference type="ARBA" id="ARBA00022490"/>
    </source>
</evidence>
<keyword evidence="8" id="KW-1185">Reference proteome</keyword>
<dbReference type="InterPro" id="IPR012337">
    <property type="entry name" value="RNaseH-like_sf"/>
</dbReference>
<protein>
    <recommendedName>
        <fullName evidence="5">Putative pre-16S rRNA nuclease</fullName>
        <ecNumber evidence="5">3.1.-.-</ecNumber>
    </recommendedName>
</protein>
<dbReference type="EC" id="3.1.-.-" evidence="5"/>
<evidence type="ECO:0000256" key="4">
    <source>
        <dbReference type="ARBA" id="ARBA00022801"/>
    </source>
</evidence>
<dbReference type="GO" id="GO:0000967">
    <property type="term" value="P:rRNA 5'-end processing"/>
    <property type="evidence" value="ECO:0007669"/>
    <property type="project" value="UniProtKB-UniRule"/>
</dbReference>
<organism evidence="7 8">
    <name type="scientific">Hyphomicrobium album</name>
    <dbReference type="NCBI Taxonomy" id="2665159"/>
    <lineage>
        <taxon>Bacteria</taxon>
        <taxon>Pseudomonadati</taxon>
        <taxon>Pseudomonadota</taxon>
        <taxon>Alphaproteobacteria</taxon>
        <taxon>Hyphomicrobiales</taxon>
        <taxon>Hyphomicrobiaceae</taxon>
        <taxon>Hyphomicrobium</taxon>
    </lineage>
</organism>
<reference evidence="7 8" key="1">
    <citation type="submission" date="2019-11" db="EMBL/GenBank/DDBJ databases">
        <title>Identification of a novel strain.</title>
        <authorList>
            <person name="Xu Q."/>
            <person name="Wang G."/>
        </authorList>
    </citation>
    <scope>NUCLEOTIDE SEQUENCE [LARGE SCALE GENOMIC DNA]</scope>
    <source>
        <strain evidence="8">xq</strain>
    </source>
</reference>
<keyword evidence="1 5" id="KW-0963">Cytoplasm</keyword>
<feature type="domain" description="YqgF/RNase H-like" evidence="6">
    <location>
        <begin position="28"/>
        <end position="128"/>
    </location>
</feature>
<dbReference type="Proteomes" id="UP000440694">
    <property type="component" value="Unassembled WGS sequence"/>
</dbReference>
<dbReference type="InterPro" id="IPR006641">
    <property type="entry name" value="YqgF/RNaseH-like_dom"/>
</dbReference>
<name>A0A6I3KE06_9HYPH</name>
<dbReference type="InterPro" id="IPR037027">
    <property type="entry name" value="YqgF/RNaseH-like_dom_sf"/>
</dbReference>
<comment type="caution">
    <text evidence="7">The sequence shown here is derived from an EMBL/GenBank/DDBJ whole genome shotgun (WGS) entry which is preliminary data.</text>
</comment>
<dbReference type="AlphaFoldDB" id="A0A6I3KE06"/>
<comment type="subcellular location">
    <subcellularLocation>
        <location evidence="5">Cytoplasm</location>
    </subcellularLocation>
</comment>
<dbReference type="RefSeq" id="WP_154738265.1">
    <property type="nucleotide sequence ID" value="NZ_WMBQ01000001.1"/>
</dbReference>
<gene>
    <name evidence="7" type="primary">ruvX</name>
    <name evidence="7" type="ORF">GIW81_05335</name>
</gene>
<dbReference type="PANTHER" id="PTHR33317">
    <property type="entry name" value="POLYNUCLEOTIDYL TRANSFERASE, RIBONUCLEASE H-LIKE SUPERFAMILY PROTEIN"/>
    <property type="match status" value="1"/>
</dbReference>
<sequence>MANTTGAGVAGSTTEDVKAFLAGLPQRTALLGIDAGTKTLGLALSDITRTIASPLTVIRRTKFKEDAAELLRTAAEHKISGFVLGLPTNLDGTAGPRVQATRAFARNLNALSALPILLWDERLSTAAAERTLLEADASRRRRAEVIDKLAAAIILQGALDRMRRLQS</sequence>
<evidence type="ECO:0000256" key="5">
    <source>
        <dbReference type="HAMAP-Rule" id="MF_00651"/>
    </source>
</evidence>
<evidence type="ECO:0000256" key="2">
    <source>
        <dbReference type="ARBA" id="ARBA00022517"/>
    </source>
</evidence>
<evidence type="ECO:0000259" key="6">
    <source>
        <dbReference type="SMART" id="SM00732"/>
    </source>
</evidence>
<dbReference type="Pfam" id="PF03652">
    <property type="entry name" value="RuvX"/>
    <property type="match status" value="1"/>
</dbReference>
<evidence type="ECO:0000313" key="7">
    <source>
        <dbReference type="EMBL" id="MTD93755.1"/>
    </source>
</evidence>